<dbReference type="SUPFAM" id="SSF52343">
    <property type="entry name" value="Ferredoxin reductase-like, C-terminal NADP-linked domain"/>
    <property type="match status" value="1"/>
</dbReference>
<dbReference type="InterPro" id="IPR017938">
    <property type="entry name" value="Riboflavin_synthase-like_b-brl"/>
</dbReference>
<name>A0A8K1CPV9_PYTOL</name>
<feature type="compositionally biased region" description="Polar residues" evidence="6">
    <location>
        <begin position="620"/>
        <end position="629"/>
    </location>
</feature>
<feature type="region of interest" description="Disordered" evidence="6">
    <location>
        <begin position="613"/>
        <end position="637"/>
    </location>
</feature>
<feature type="transmembrane region" description="Helical" evidence="7">
    <location>
        <begin position="665"/>
        <end position="685"/>
    </location>
</feature>
<dbReference type="Proteomes" id="UP000794436">
    <property type="component" value="Unassembled WGS sequence"/>
</dbReference>
<feature type="transmembrane region" description="Helical" evidence="7">
    <location>
        <begin position="245"/>
        <end position="263"/>
    </location>
</feature>
<reference evidence="9" key="1">
    <citation type="submission" date="2019-03" db="EMBL/GenBank/DDBJ databases">
        <title>Long read genome sequence of the mycoparasitic Pythium oligandrum ATCC 38472 isolated from sugarbeet rhizosphere.</title>
        <authorList>
            <person name="Gaulin E."/>
        </authorList>
    </citation>
    <scope>NUCLEOTIDE SEQUENCE</scope>
    <source>
        <strain evidence="9">ATCC 38472_TT</strain>
    </source>
</reference>
<evidence type="ECO:0000313" key="9">
    <source>
        <dbReference type="EMBL" id="TMW67597.1"/>
    </source>
</evidence>
<dbReference type="Pfam" id="PF01794">
    <property type="entry name" value="Ferric_reduct"/>
    <property type="match status" value="1"/>
</dbReference>
<dbReference type="EMBL" id="SPLM01000004">
    <property type="protein sequence ID" value="TMW67597.1"/>
    <property type="molecule type" value="Genomic_DNA"/>
</dbReference>
<dbReference type="InterPro" id="IPR017927">
    <property type="entry name" value="FAD-bd_FR_type"/>
</dbReference>
<dbReference type="CDD" id="cd06186">
    <property type="entry name" value="NOX_Duox_like_FAD_NADP"/>
    <property type="match status" value="1"/>
</dbReference>
<keyword evidence="4" id="KW-0560">Oxidoreductase</keyword>
<dbReference type="PANTHER" id="PTHR11972">
    <property type="entry name" value="NADPH OXIDASE"/>
    <property type="match status" value="1"/>
</dbReference>
<keyword evidence="5 7" id="KW-0472">Membrane</keyword>
<feature type="transmembrane region" description="Helical" evidence="7">
    <location>
        <begin position="720"/>
        <end position="737"/>
    </location>
</feature>
<dbReference type="AlphaFoldDB" id="A0A8K1CPV9"/>
<keyword evidence="2 7" id="KW-0812">Transmembrane</keyword>
<dbReference type="InterPro" id="IPR013112">
    <property type="entry name" value="FAD-bd_8"/>
</dbReference>
<dbReference type="GO" id="GO:0005886">
    <property type="term" value="C:plasma membrane"/>
    <property type="evidence" value="ECO:0007669"/>
    <property type="project" value="TreeGrafter"/>
</dbReference>
<dbReference type="SUPFAM" id="SSF63380">
    <property type="entry name" value="Riboflavin synthase domain-like"/>
    <property type="match status" value="1"/>
</dbReference>
<dbReference type="Pfam" id="PF08022">
    <property type="entry name" value="FAD_binding_8"/>
    <property type="match status" value="1"/>
</dbReference>
<evidence type="ECO:0000256" key="1">
    <source>
        <dbReference type="ARBA" id="ARBA00004141"/>
    </source>
</evidence>
<feature type="transmembrane region" description="Helical" evidence="7">
    <location>
        <begin position="84"/>
        <end position="106"/>
    </location>
</feature>
<evidence type="ECO:0000256" key="7">
    <source>
        <dbReference type="SAM" id="Phobius"/>
    </source>
</evidence>
<evidence type="ECO:0000256" key="4">
    <source>
        <dbReference type="ARBA" id="ARBA00023002"/>
    </source>
</evidence>
<keyword evidence="10" id="KW-1185">Reference proteome</keyword>
<feature type="transmembrane region" description="Helical" evidence="7">
    <location>
        <begin position="141"/>
        <end position="163"/>
    </location>
</feature>
<evidence type="ECO:0000256" key="2">
    <source>
        <dbReference type="ARBA" id="ARBA00022692"/>
    </source>
</evidence>
<dbReference type="PROSITE" id="PS51384">
    <property type="entry name" value="FAD_FR"/>
    <property type="match status" value="1"/>
</dbReference>
<dbReference type="InterPro" id="IPR013130">
    <property type="entry name" value="Fe3_Rdtase_TM_dom"/>
</dbReference>
<dbReference type="InterPro" id="IPR050369">
    <property type="entry name" value="RBOH/FRE"/>
</dbReference>
<proteinExistence type="predicted"/>
<comment type="caution">
    <text evidence="9">The sequence shown here is derived from an EMBL/GenBank/DDBJ whole genome shotgun (WGS) entry which is preliminary data.</text>
</comment>
<evidence type="ECO:0000313" key="10">
    <source>
        <dbReference type="Proteomes" id="UP000794436"/>
    </source>
</evidence>
<dbReference type="SFLD" id="SFLDG01168">
    <property type="entry name" value="Ferric_reductase_subgroup_(FRE"/>
    <property type="match status" value="1"/>
</dbReference>
<dbReference type="InterPro" id="IPR039261">
    <property type="entry name" value="FNR_nucleotide-bd"/>
</dbReference>
<evidence type="ECO:0000259" key="8">
    <source>
        <dbReference type="PROSITE" id="PS51384"/>
    </source>
</evidence>
<sequence length="879" mass="99240">MRASWERQLPSDTNDLGHLLDSYAFSDILVGSHKVIPSFRSDAATNFAILGDNEQPTKPSVRFKLPPSTHHTTGEPRTHTRVGYYVLAVLIALCLFVYVIALLIFFTPFYQNSVQPYLARQFESSLRKVEDDTTSTKEAVAFIYILWTGLVPTLVASTLWLAFRGHTELRQVLSTSATARFFRKKPVFQLPCVERPVYMDLTCGEIGFMIILFVSNSFIFVQVLLQSRTMVSSPADEVFESLGKAFGFNTLFTMVWLILPLVKHCCWVESFGLTLSDRHKCHRWLCLIVLITSILHSLCYALSFMLRDELSEQMVPSWGAMYEATSTKVASGINAFGEIALGVILIMAIFSVPVMRRLWSSLASYVQYVGSRLALLAICVHYRPAIWWLLPSLVLYMTQRATEWAHMRYPVELVDVAPLPNGITRLTMLHDARSTTFTPGQLVYLHLPRISWFHWHPAVITSSPSRHPDRFTCYVQPIDDKAHASWPTTLQDVAKLVYATEQPPAVYIDGFHGISHRQLYRKYPCIVLFAGGFGITSVLSILEDLYDEAVATHLQGTTPTVWLLWTCRDICLFKEFEPLLLAIRALDPQEQRFHIRLFMTKVPTLAEFRYQPPPPLQMDDPSSTQQKGSRNAARGASPLAYQPQNHSKLCCWASRPFQEALASPSIQVVALGLVMGAVVAVSIIVEWDSHETSQVVLKALKDDEDEDHGMFRPLERMRDVVAVLSCCYVASIVALIHERFLEGRKGQMGPHQTTERRRRAMTNPTMLDQDDEEFAYNVAYNRPKSASIEECKEELEDGDMLYADPPDVMERLQILSLRPDLEKCLRAIAKSSPAALGPVGVFACGSEAFVQSVEGSTILTNTTTQDNAVLEFHSLRYEK</sequence>
<organism evidence="9 10">
    <name type="scientific">Pythium oligandrum</name>
    <name type="common">Mycoparasitic fungus</name>
    <dbReference type="NCBI Taxonomy" id="41045"/>
    <lineage>
        <taxon>Eukaryota</taxon>
        <taxon>Sar</taxon>
        <taxon>Stramenopiles</taxon>
        <taxon>Oomycota</taxon>
        <taxon>Peronosporomycetes</taxon>
        <taxon>Pythiales</taxon>
        <taxon>Pythiaceae</taxon>
        <taxon>Pythium</taxon>
    </lineage>
</organism>
<keyword evidence="3 7" id="KW-1133">Transmembrane helix</keyword>
<dbReference type="OrthoDB" id="167398at2759"/>
<dbReference type="SFLD" id="SFLDS00052">
    <property type="entry name" value="Ferric_Reductase_Domain"/>
    <property type="match status" value="1"/>
</dbReference>
<feature type="transmembrane region" description="Helical" evidence="7">
    <location>
        <begin position="284"/>
        <end position="306"/>
    </location>
</feature>
<dbReference type="Gene3D" id="3.40.50.80">
    <property type="entry name" value="Nucleotide-binding domain of ferredoxin-NADP reductase (FNR) module"/>
    <property type="match status" value="1"/>
</dbReference>
<dbReference type="PANTHER" id="PTHR11972:SF193">
    <property type="entry name" value="FAD-BINDING FR-TYPE DOMAIN-CONTAINING PROTEIN"/>
    <property type="match status" value="1"/>
</dbReference>
<feature type="domain" description="FAD-binding FR-type" evidence="8">
    <location>
        <begin position="406"/>
        <end position="518"/>
    </location>
</feature>
<evidence type="ECO:0000256" key="5">
    <source>
        <dbReference type="ARBA" id="ARBA00023136"/>
    </source>
</evidence>
<gene>
    <name evidence="9" type="ORF">Poli38472_011217</name>
</gene>
<dbReference type="InterPro" id="IPR013121">
    <property type="entry name" value="Fe_red_NAD-bd_6"/>
</dbReference>
<evidence type="ECO:0000256" key="3">
    <source>
        <dbReference type="ARBA" id="ARBA00022989"/>
    </source>
</evidence>
<dbReference type="Pfam" id="PF08030">
    <property type="entry name" value="NAD_binding_6"/>
    <property type="match status" value="1"/>
</dbReference>
<comment type="subcellular location">
    <subcellularLocation>
        <location evidence="1">Membrane</location>
        <topology evidence="1">Multi-pass membrane protein</topology>
    </subcellularLocation>
</comment>
<feature type="transmembrane region" description="Helical" evidence="7">
    <location>
        <begin position="335"/>
        <end position="355"/>
    </location>
</feature>
<accession>A0A8K1CPV9</accession>
<protein>
    <recommendedName>
        <fullName evidence="8">FAD-binding FR-type domain-containing protein</fullName>
    </recommendedName>
</protein>
<feature type="transmembrane region" description="Helical" evidence="7">
    <location>
        <begin position="206"/>
        <end position="225"/>
    </location>
</feature>
<dbReference type="GO" id="GO:0016491">
    <property type="term" value="F:oxidoreductase activity"/>
    <property type="evidence" value="ECO:0007669"/>
    <property type="project" value="UniProtKB-KW"/>
</dbReference>
<evidence type="ECO:0000256" key="6">
    <source>
        <dbReference type="SAM" id="MobiDB-lite"/>
    </source>
</evidence>